<feature type="transmembrane region" description="Helical" evidence="1">
    <location>
        <begin position="68"/>
        <end position="89"/>
    </location>
</feature>
<reference evidence="4" key="1">
    <citation type="submission" date="2018-09" db="EMBL/GenBank/DDBJ databases">
        <authorList>
            <person name="Livingstone P.G."/>
            <person name="Whitworth D.E."/>
        </authorList>
    </citation>
    <scope>NUCLEOTIDE SEQUENCE [LARGE SCALE GENOMIC DNA]</scope>
    <source>
        <strain evidence="4">CA054A</strain>
    </source>
</reference>
<dbReference type="OrthoDB" id="5382461at2"/>
<sequence length="196" mass="21441">MALAEDSRNASRPNILRRTYLLDREFQLKYILLLTGMGAGSMLLFGVLANQVLRMSAEGGLSGVETLWWLTGVGTVGMGIALGLFGLLFTHRVAGPVHVMSLYVAALAAGRYPRLRPLRRKDELRAFFGRFSEAVDRIRQREADEALALEQALSVLKDLGATPEAREALATLESLRARKRQAVDTSAPPATFKSVA</sequence>
<evidence type="ECO:0000256" key="1">
    <source>
        <dbReference type="SAM" id="Phobius"/>
    </source>
</evidence>
<evidence type="ECO:0000259" key="2">
    <source>
        <dbReference type="PROSITE" id="PS50885"/>
    </source>
</evidence>
<evidence type="ECO:0000313" key="3">
    <source>
        <dbReference type="EMBL" id="RKG90741.1"/>
    </source>
</evidence>
<dbReference type="RefSeq" id="WP_120540500.1">
    <property type="nucleotide sequence ID" value="NZ_RAVZ01000052.1"/>
</dbReference>
<feature type="domain" description="HAMP" evidence="2">
    <location>
        <begin position="91"/>
        <end position="143"/>
    </location>
</feature>
<dbReference type="Gene3D" id="6.10.340.10">
    <property type="match status" value="1"/>
</dbReference>
<feature type="transmembrane region" description="Helical" evidence="1">
    <location>
        <begin position="30"/>
        <end position="48"/>
    </location>
</feature>
<proteinExistence type="predicted"/>
<protein>
    <submittedName>
        <fullName evidence="3">Signal protein</fullName>
    </submittedName>
</protein>
<dbReference type="GO" id="GO:0016020">
    <property type="term" value="C:membrane"/>
    <property type="evidence" value="ECO:0007669"/>
    <property type="project" value="InterPro"/>
</dbReference>
<keyword evidence="4" id="KW-1185">Reference proteome</keyword>
<gene>
    <name evidence="3" type="ORF">D7V88_10600</name>
</gene>
<dbReference type="EMBL" id="RAVZ01000052">
    <property type="protein sequence ID" value="RKG90741.1"/>
    <property type="molecule type" value="Genomic_DNA"/>
</dbReference>
<name>A0A3A8JJT2_9BACT</name>
<keyword evidence="1" id="KW-0812">Transmembrane</keyword>
<dbReference type="InterPro" id="IPR003660">
    <property type="entry name" value="HAMP_dom"/>
</dbReference>
<dbReference type="Proteomes" id="UP000268094">
    <property type="component" value="Unassembled WGS sequence"/>
</dbReference>
<accession>A0A3A8JJT2</accession>
<keyword evidence="1" id="KW-0472">Membrane</keyword>
<organism evidence="3 4">
    <name type="scientific">Corallococcus terminator</name>
    <dbReference type="NCBI Taxonomy" id="2316733"/>
    <lineage>
        <taxon>Bacteria</taxon>
        <taxon>Pseudomonadati</taxon>
        <taxon>Myxococcota</taxon>
        <taxon>Myxococcia</taxon>
        <taxon>Myxococcales</taxon>
        <taxon>Cystobacterineae</taxon>
        <taxon>Myxococcaceae</taxon>
        <taxon>Corallococcus</taxon>
    </lineage>
</organism>
<dbReference type="AlphaFoldDB" id="A0A3A8JJT2"/>
<evidence type="ECO:0000313" key="4">
    <source>
        <dbReference type="Proteomes" id="UP000268094"/>
    </source>
</evidence>
<keyword evidence="1" id="KW-1133">Transmembrane helix</keyword>
<dbReference type="PROSITE" id="PS50885">
    <property type="entry name" value="HAMP"/>
    <property type="match status" value="1"/>
</dbReference>
<dbReference type="GO" id="GO:0007165">
    <property type="term" value="P:signal transduction"/>
    <property type="evidence" value="ECO:0007669"/>
    <property type="project" value="InterPro"/>
</dbReference>
<comment type="caution">
    <text evidence="3">The sequence shown here is derived from an EMBL/GenBank/DDBJ whole genome shotgun (WGS) entry which is preliminary data.</text>
</comment>